<dbReference type="CDD" id="cd00086">
    <property type="entry name" value="homeodomain"/>
    <property type="match status" value="1"/>
</dbReference>
<evidence type="ECO:0000313" key="13">
    <source>
        <dbReference type="Proteomes" id="UP000293045"/>
    </source>
</evidence>
<keyword evidence="3 5" id="KW-0371">Homeobox</keyword>
<evidence type="ECO:0000256" key="7">
    <source>
        <dbReference type="SAM" id="MobiDB-lite"/>
    </source>
</evidence>
<dbReference type="VEuPathDB" id="MicrosporidiaDB:CWI36_0842p0030"/>
<sequence length="157" mass="18542">MRATPPKNVKFIDSTREILNSYNKSKCSKRTRTKLSLEQLNALEESFQSSAHPTNEIKEVLSKEIKIPVKNVQIWFQNRRAKDKAVKETVTHRSDRRGHFEHEYIEYPPHQYIPYGGYSSRGRDNGYYHINDYGYYDQSYDGYYGDSGKYGDKQRNE</sequence>
<dbReference type="PANTHER" id="PTHR24324:SF5">
    <property type="entry name" value="HEMATOPOIETICALLY-EXPRESSED HOMEOBOX PROTEIN HHEX"/>
    <property type="match status" value="1"/>
</dbReference>
<dbReference type="Proteomes" id="UP000293045">
    <property type="component" value="Unassembled WGS sequence"/>
</dbReference>
<dbReference type="AlphaFoldDB" id="A0A4Q9L877"/>
<dbReference type="Proteomes" id="UP000291404">
    <property type="component" value="Unassembled WGS sequence"/>
</dbReference>
<dbReference type="InterPro" id="IPR017970">
    <property type="entry name" value="Homeobox_CS"/>
</dbReference>
<dbReference type="GO" id="GO:0000978">
    <property type="term" value="F:RNA polymerase II cis-regulatory region sequence-specific DNA binding"/>
    <property type="evidence" value="ECO:0007669"/>
    <property type="project" value="TreeGrafter"/>
</dbReference>
<dbReference type="InterPro" id="IPR001356">
    <property type="entry name" value="HD"/>
</dbReference>
<dbReference type="GO" id="GO:0000981">
    <property type="term" value="F:DNA-binding transcription factor activity, RNA polymerase II-specific"/>
    <property type="evidence" value="ECO:0007669"/>
    <property type="project" value="InterPro"/>
</dbReference>
<dbReference type="PROSITE" id="PS00027">
    <property type="entry name" value="HOMEOBOX_1"/>
    <property type="match status" value="1"/>
</dbReference>
<evidence type="ECO:0000313" key="11">
    <source>
        <dbReference type="EMBL" id="TBU05597.1"/>
    </source>
</evidence>
<dbReference type="STRING" id="148818.A0A4Q9L877"/>
<gene>
    <name evidence="11" type="ORF">CWI36_0614p0030</name>
    <name evidence="10" type="ORF">CWI36_0842p0030</name>
    <name evidence="9" type="ORF">CWI39_1415p0010</name>
</gene>
<evidence type="ECO:0000256" key="5">
    <source>
        <dbReference type="PROSITE-ProRule" id="PRU00108"/>
    </source>
</evidence>
<dbReference type="SUPFAM" id="SSF46689">
    <property type="entry name" value="Homeodomain-like"/>
    <property type="match status" value="1"/>
</dbReference>
<name>A0A4Q9L877_9MICR</name>
<keyword evidence="4 5" id="KW-0539">Nucleus</keyword>
<dbReference type="GO" id="GO:0005634">
    <property type="term" value="C:nucleus"/>
    <property type="evidence" value="ECO:0007669"/>
    <property type="project" value="UniProtKB-SubCell"/>
</dbReference>
<dbReference type="InterPro" id="IPR051000">
    <property type="entry name" value="Homeobox_DNA-bind_prot"/>
</dbReference>
<comment type="caution">
    <text evidence="10">The sequence shown here is derived from an EMBL/GenBank/DDBJ whole genome shotgun (WGS) entry which is preliminary data.</text>
</comment>
<evidence type="ECO:0000313" key="9">
    <source>
        <dbReference type="EMBL" id="TBU01327.1"/>
    </source>
</evidence>
<dbReference type="VEuPathDB" id="MicrosporidiaDB:CWI39_1415p0010"/>
<evidence type="ECO:0000259" key="8">
    <source>
        <dbReference type="PROSITE" id="PS50071"/>
    </source>
</evidence>
<dbReference type="Gene3D" id="1.10.10.60">
    <property type="entry name" value="Homeodomain-like"/>
    <property type="match status" value="1"/>
</dbReference>
<keyword evidence="2 5" id="KW-0238">DNA-binding</keyword>
<dbReference type="Pfam" id="PF00046">
    <property type="entry name" value="Homeodomain"/>
    <property type="match status" value="1"/>
</dbReference>
<dbReference type="PANTHER" id="PTHR24324">
    <property type="entry name" value="HOMEOBOX PROTEIN HHEX"/>
    <property type="match status" value="1"/>
</dbReference>
<dbReference type="InterPro" id="IPR009057">
    <property type="entry name" value="Homeodomain-like_sf"/>
</dbReference>
<dbReference type="VEuPathDB" id="MicrosporidiaDB:CWI36_0614p0030"/>
<feature type="region of interest" description="Disordered" evidence="7">
    <location>
        <begin position="138"/>
        <end position="157"/>
    </location>
</feature>
<dbReference type="EMBL" id="PITI01000842">
    <property type="protein sequence ID" value="TBU03909.1"/>
    <property type="molecule type" value="Genomic_DNA"/>
</dbReference>
<proteinExistence type="predicted"/>
<evidence type="ECO:0000256" key="1">
    <source>
        <dbReference type="ARBA" id="ARBA00004123"/>
    </source>
</evidence>
<evidence type="ECO:0000256" key="6">
    <source>
        <dbReference type="RuleBase" id="RU000682"/>
    </source>
</evidence>
<dbReference type="SMART" id="SM00389">
    <property type="entry name" value="HOX"/>
    <property type="match status" value="1"/>
</dbReference>
<feature type="compositionally biased region" description="Low complexity" evidence="7">
    <location>
        <begin position="138"/>
        <end position="147"/>
    </location>
</feature>
<accession>A0A4Q9L877</accession>
<reference evidence="12 13" key="1">
    <citation type="submission" date="2017-12" db="EMBL/GenBank/DDBJ databases">
        <authorList>
            <person name="Pombert J.-F."/>
            <person name="Haag K.L."/>
            <person name="Ebert D."/>
        </authorList>
    </citation>
    <scope>NUCLEOTIDE SEQUENCE [LARGE SCALE GENOMIC DNA]</scope>
    <source>
        <strain evidence="10">BE-OM-2</strain>
        <strain evidence="9">IL-BN-2</strain>
    </source>
</reference>
<evidence type="ECO:0000256" key="2">
    <source>
        <dbReference type="ARBA" id="ARBA00023125"/>
    </source>
</evidence>
<evidence type="ECO:0000256" key="3">
    <source>
        <dbReference type="ARBA" id="ARBA00023155"/>
    </source>
</evidence>
<evidence type="ECO:0000256" key="4">
    <source>
        <dbReference type="ARBA" id="ARBA00023242"/>
    </source>
</evidence>
<organism evidence="10 12">
    <name type="scientific">Hamiltosporidium magnivora</name>
    <dbReference type="NCBI Taxonomy" id="148818"/>
    <lineage>
        <taxon>Eukaryota</taxon>
        <taxon>Fungi</taxon>
        <taxon>Fungi incertae sedis</taxon>
        <taxon>Microsporidia</taxon>
        <taxon>Dubosqiidae</taxon>
        <taxon>Hamiltosporidium</taxon>
    </lineage>
</organism>
<dbReference type="PROSITE" id="PS50071">
    <property type="entry name" value="HOMEOBOX_2"/>
    <property type="match status" value="1"/>
</dbReference>
<evidence type="ECO:0000313" key="12">
    <source>
        <dbReference type="Proteomes" id="UP000291404"/>
    </source>
</evidence>
<evidence type="ECO:0000313" key="10">
    <source>
        <dbReference type="EMBL" id="TBU03909.1"/>
    </source>
</evidence>
<dbReference type="GO" id="GO:0030154">
    <property type="term" value="P:cell differentiation"/>
    <property type="evidence" value="ECO:0007669"/>
    <property type="project" value="TreeGrafter"/>
</dbReference>
<feature type="DNA-binding region" description="Homeobox" evidence="5">
    <location>
        <begin position="28"/>
        <end position="87"/>
    </location>
</feature>
<feature type="domain" description="Homeobox" evidence="8">
    <location>
        <begin position="26"/>
        <end position="86"/>
    </location>
</feature>
<dbReference type="EMBL" id="PITI01000614">
    <property type="protein sequence ID" value="TBU05597.1"/>
    <property type="molecule type" value="Genomic_DNA"/>
</dbReference>
<protein>
    <submittedName>
        <fullName evidence="10">Homeobox domain-containing protein</fullName>
    </submittedName>
</protein>
<dbReference type="EMBL" id="PIXR01001415">
    <property type="protein sequence ID" value="TBU01327.1"/>
    <property type="molecule type" value="Genomic_DNA"/>
</dbReference>
<keyword evidence="12" id="KW-1185">Reference proteome</keyword>
<comment type="subcellular location">
    <subcellularLocation>
        <location evidence="1 5 6">Nucleus</location>
    </subcellularLocation>
</comment>